<dbReference type="InterPro" id="IPR048147">
    <property type="entry name" value="CBO0543-like"/>
</dbReference>
<protein>
    <submittedName>
        <fullName evidence="2">Uncharacterized protein</fullName>
    </submittedName>
</protein>
<dbReference type="EMBL" id="JAUSSU010000010">
    <property type="protein sequence ID" value="MDQ0115435.1"/>
    <property type="molecule type" value="Genomic_DNA"/>
</dbReference>
<proteinExistence type="predicted"/>
<feature type="transmembrane region" description="Helical" evidence="1">
    <location>
        <begin position="66"/>
        <end position="85"/>
    </location>
</feature>
<evidence type="ECO:0000313" key="2">
    <source>
        <dbReference type="EMBL" id="MDQ0115435.1"/>
    </source>
</evidence>
<feature type="transmembrane region" description="Helical" evidence="1">
    <location>
        <begin position="28"/>
        <end position="46"/>
    </location>
</feature>
<gene>
    <name evidence="2" type="ORF">J2T15_004893</name>
</gene>
<keyword evidence="1" id="KW-0472">Membrane</keyword>
<feature type="transmembrane region" description="Helical" evidence="1">
    <location>
        <begin position="92"/>
        <end position="111"/>
    </location>
</feature>
<dbReference type="Proteomes" id="UP001229346">
    <property type="component" value="Unassembled WGS sequence"/>
</dbReference>
<keyword evidence="3" id="KW-1185">Reference proteome</keyword>
<feature type="transmembrane region" description="Helical" evidence="1">
    <location>
        <begin position="6"/>
        <end position="21"/>
    </location>
</feature>
<sequence>MTINIVIGFIIPWIFGILLIRKSPIILYLIYPIAAIVSAFFNDIGYHLGFWDFTPKIDHDETLSALPMDLGLYPITASYLIYWIIRSNRRAWLKIACVSLFNTVLEFIALMTGKAEYGKGWNIGWTFLSYALALVLIFLYYKLLDKYDLFDKAKKRQGE</sequence>
<organism evidence="2 3">
    <name type="scientific">Paenibacillus harenae</name>
    <dbReference type="NCBI Taxonomy" id="306543"/>
    <lineage>
        <taxon>Bacteria</taxon>
        <taxon>Bacillati</taxon>
        <taxon>Bacillota</taxon>
        <taxon>Bacilli</taxon>
        <taxon>Bacillales</taxon>
        <taxon>Paenibacillaceae</taxon>
        <taxon>Paenibacillus</taxon>
    </lineage>
</organism>
<dbReference type="RefSeq" id="WP_307207056.1">
    <property type="nucleotide sequence ID" value="NZ_JAUSST010000003.1"/>
</dbReference>
<reference evidence="2 3" key="1">
    <citation type="submission" date="2023-07" db="EMBL/GenBank/DDBJ databases">
        <title>Sorghum-associated microbial communities from plants grown in Nebraska, USA.</title>
        <authorList>
            <person name="Schachtman D."/>
        </authorList>
    </citation>
    <scope>NUCLEOTIDE SEQUENCE [LARGE SCALE GENOMIC DNA]</scope>
    <source>
        <strain evidence="2 3">CC482</strain>
    </source>
</reference>
<accession>A0ABT9U9Q9</accession>
<evidence type="ECO:0000313" key="3">
    <source>
        <dbReference type="Proteomes" id="UP001229346"/>
    </source>
</evidence>
<comment type="caution">
    <text evidence="2">The sequence shown here is derived from an EMBL/GenBank/DDBJ whole genome shotgun (WGS) entry which is preliminary data.</text>
</comment>
<keyword evidence="1" id="KW-1133">Transmembrane helix</keyword>
<evidence type="ECO:0000256" key="1">
    <source>
        <dbReference type="SAM" id="Phobius"/>
    </source>
</evidence>
<keyword evidence="1" id="KW-0812">Transmembrane</keyword>
<name>A0ABT9U9Q9_PAEHA</name>
<feature type="transmembrane region" description="Helical" evidence="1">
    <location>
        <begin position="123"/>
        <end position="144"/>
    </location>
</feature>
<dbReference type="NCBIfam" id="NF041644">
    <property type="entry name" value="CBO0543_fam"/>
    <property type="match status" value="1"/>
</dbReference>